<name>A0AAW1IW73_POPJA</name>
<dbReference type="InterPro" id="IPR029526">
    <property type="entry name" value="PGBD"/>
</dbReference>
<proteinExistence type="predicted"/>
<evidence type="ECO:0000313" key="3">
    <source>
        <dbReference type="EMBL" id="KAK9736313.1"/>
    </source>
</evidence>
<dbReference type="Proteomes" id="UP001458880">
    <property type="component" value="Unassembled WGS sequence"/>
</dbReference>
<reference evidence="2 4" key="2">
    <citation type="journal article" date="2024" name="BMC Genomics">
        <title>De novo assembly and annotation of Popillia japonica's genome with initial clues to its potential as an invasive pest.</title>
        <authorList>
            <person name="Cucini C."/>
            <person name="Boschi S."/>
            <person name="Funari R."/>
            <person name="Cardaioli E."/>
            <person name="Iannotti N."/>
            <person name="Marturano G."/>
            <person name="Paoli F."/>
            <person name="Bruttini M."/>
            <person name="Carapelli A."/>
            <person name="Frati F."/>
            <person name="Nardi F."/>
        </authorList>
    </citation>
    <scope>NUCLEOTIDE SEQUENCE [LARGE SCALE GENOMIC DNA]</scope>
    <source>
        <strain evidence="2">DMR45628</strain>
    </source>
</reference>
<dbReference type="PANTHER" id="PTHR47272">
    <property type="entry name" value="DDE_TNP_1_7 DOMAIN-CONTAINING PROTEIN"/>
    <property type="match status" value="1"/>
</dbReference>
<organism evidence="2 4">
    <name type="scientific">Popillia japonica</name>
    <name type="common">Japanese beetle</name>
    <dbReference type="NCBI Taxonomy" id="7064"/>
    <lineage>
        <taxon>Eukaryota</taxon>
        <taxon>Metazoa</taxon>
        <taxon>Ecdysozoa</taxon>
        <taxon>Arthropoda</taxon>
        <taxon>Hexapoda</taxon>
        <taxon>Insecta</taxon>
        <taxon>Pterygota</taxon>
        <taxon>Neoptera</taxon>
        <taxon>Endopterygota</taxon>
        <taxon>Coleoptera</taxon>
        <taxon>Polyphaga</taxon>
        <taxon>Scarabaeiformia</taxon>
        <taxon>Scarabaeidae</taxon>
        <taxon>Rutelinae</taxon>
        <taxon>Popillia</taxon>
    </lineage>
</organism>
<evidence type="ECO:0000313" key="4">
    <source>
        <dbReference type="Proteomes" id="UP001458880"/>
    </source>
</evidence>
<accession>A0AAW1IW73</accession>
<dbReference type="Pfam" id="PF13843">
    <property type="entry name" value="DDE_Tnp_1_7"/>
    <property type="match status" value="1"/>
</dbReference>
<reference evidence="2" key="1">
    <citation type="submission" date="2023-05" db="EMBL/GenBank/DDBJ databases">
        <authorList>
            <person name="Nardi F."/>
            <person name="Carapelli A."/>
            <person name="Cucini C."/>
        </authorList>
    </citation>
    <scope>NUCLEOTIDE SEQUENCE</scope>
    <source>
        <strain evidence="2">DMR45628</strain>
        <tissue evidence="2">Testes</tissue>
    </source>
</reference>
<comment type="caution">
    <text evidence="2">The sequence shown here is derived from an EMBL/GenBank/DDBJ whole genome shotgun (WGS) entry which is preliminary data.</text>
</comment>
<evidence type="ECO:0000313" key="2">
    <source>
        <dbReference type="EMBL" id="KAK9694538.1"/>
    </source>
</evidence>
<dbReference type="PANTHER" id="PTHR47272:SF2">
    <property type="entry name" value="PIGGYBAC TRANSPOSABLE ELEMENT-DERIVED PROTEIN 3-LIKE"/>
    <property type="match status" value="1"/>
</dbReference>
<sequence>MSKIPHSKHLSIDEQMIPFTGTSFKQYVKSKPNPVGLKIFVLATPQSLVLDFVIYQGVSTWPSGKLGPELGFDGSVVKRLRDHVNPRPTIFMDRYFTTLSLFDYLKSKVIYAVGAILSNSLPGNVRQYVTERPRNLSGTRKSR</sequence>
<dbReference type="AlphaFoldDB" id="A0AAW1IW73"/>
<keyword evidence="4" id="KW-1185">Reference proteome</keyword>
<feature type="domain" description="PiggyBac transposable element-derived protein" evidence="1">
    <location>
        <begin position="5"/>
        <end position="125"/>
    </location>
</feature>
<evidence type="ECO:0000259" key="1">
    <source>
        <dbReference type="Pfam" id="PF13843"/>
    </source>
</evidence>
<dbReference type="EMBL" id="JASPKY010000509">
    <property type="protein sequence ID" value="KAK9694538.1"/>
    <property type="molecule type" value="Genomic_DNA"/>
</dbReference>
<protein>
    <submittedName>
        <fullName evidence="2">Transposase IS4</fullName>
    </submittedName>
</protein>
<dbReference type="EMBL" id="JASPKY010000115">
    <property type="protein sequence ID" value="KAK9736313.1"/>
    <property type="molecule type" value="Genomic_DNA"/>
</dbReference>
<gene>
    <name evidence="3" type="ORF">QE152_g12557</name>
    <name evidence="2" type="ORF">QE152_g33469</name>
</gene>